<evidence type="ECO:0008006" key="4">
    <source>
        <dbReference type="Google" id="ProtNLM"/>
    </source>
</evidence>
<keyword evidence="1" id="KW-0732">Signal</keyword>
<protein>
    <recommendedName>
        <fullName evidence="4">DUF1735 domain-containing protein</fullName>
    </recommendedName>
</protein>
<name>A0ABY7RV77_9FLAO</name>
<keyword evidence="3" id="KW-1185">Reference proteome</keyword>
<gene>
    <name evidence="2" type="ORF">MUN68_013275</name>
</gene>
<proteinExistence type="predicted"/>
<evidence type="ECO:0000313" key="2">
    <source>
        <dbReference type="EMBL" id="WCO01031.1"/>
    </source>
</evidence>
<evidence type="ECO:0000256" key="1">
    <source>
        <dbReference type="SAM" id="SignalP"/>
    </source>
</evidence>
<dbReference type="Proteomes" id="UP001202717">
    <property type="component" value="Chromosome"/>
</dbReference>
<dbReference type="RefSeq" id="WP_249996724.1">
    <property type="nucleotide sequence ID" value="NZ_CP116221.1"/>
</dbReference>
<organism evidence="2 3">
    <name type="scientific">Psychroserpens ponticola</name>
    <dbReference type="NCBI Taxonomy" id="2932268"/>
    <lineage>
        <taxon>Bacteria</taxon>
        <taxon>Pseudomonadati</taxon>
        <taxon>Bacteroidota</taxon>
        <taxon>Flavobacteriia</taxon>
        <taxon>Flavobacteriales</taxon>
        <taxon>Flavobacteriaceae</taxon>
        <taxon>Psychroserpens</taxon>
    </lineage>
</organism>
<evidence type="ECO:0000313" key="3">
    <source>
        <dbReference type="Proteomes" id="UP001202717"/>
    </source>
</evidence>
<feature type="signal peptide" evidence="1">
    <location>
        <begin position="1"/>
        <end position="21"/>
    </location>
</feature>
<dbReference type="PROSITE" id="PS51257">
    <property type="entry name" value="PROKAR_LIPOPROTEIN"/>
    <property type="match status" value="1"/>
</dbReference>
<accession>A0ABY7RV77</accession>
<sequence length="269" mass="29013">MKKTVLLLTAVVLSLFMFSCEDDNDDIHVYSGGTLTYFTETSGNLFVTFDNPSTTIEVVSSKATNSDRTFSVSIDTDISTAVQDVEFTLASNSVTIPAGEYSGTLEIGGLFEGALETGSTLVLNLTGDTTALFDTTYTLGIFKLCDSDLGGTYEVTTTYGFHDFLPDFDVHTQMMDIEDLGDGLYFVQDFSGGLYDGGPYTDNYGTDATSMDLEFKDICGTITWSDQVDPWGDIVPNGTNSVDELTGVITTSWSCTGYGENGVSTYVPQ</sequence>
<dbReference type="SUPFAM" id="SSF141072">
    <property type="entry name" value="CalX-like"/>
    <property type="match status" value="1"/>
</dbReference>
<dbReference type="InterPro" id="IPR038081">
    <property type="entry name" value="CalX-like_sf"/>
</dbReference>
<feature type="chain" id="PRO_5045465876" description="DUF1735 domain-containing protein" evidence="1">
    <location>
        <begin position="22"/>
        <end position="269"/>
    </location>
</feature>
<reference evidence="2 3" key="1">
    <citation type="submission" date="2023-01" db="EMBL/GenBank/DDBJ databases">
        <title>Psychroserpens ponticola sp. nov., isolated from seawater.</title>
        <authorList>
            <person name="Kristyanto S."/>
            <person name="Jung J."/>
            <person name="Kim J.M."/>
            <person name="Jeon C.O."/>
        </authorList>
    </citation>
    <scope>NUCLEOTIDE SEQUENCE [LARGE SCALE GENOMIC DNA]</scope>
    <source>
        <strain evidence="2 3">MSW6</strain>
    </source>
</reference>
<dbReference type="EMBL" id="CP116221">
    <property type="protein sequence ID" value="WCO01031.1"/>
    <property type="molecule type" value="Genomic_DNA"/>
</dbReference>